<dbReference type="EMBL" id="RIAR02000001">
    <property type="protein sequence ID" value="NSL87386.1"/>
    <property type="molecule type" value="Genomic_DNA"/>
</dbReference>
<evidence type="ECO:0000256" key="1">
    <source>
        <dbReference type="ARBA" id="ARBA00004442"/>
    </source>
</evidence>
<feature type="domain" description="SusD-like N-terminal" evidence="7">
    <location>
        <begin position="84"/>
        <end position="214"/>
    </location>
</feature>
<dbReference type="GO" id="GO:0009279">
    <property type="term" value="C:cell outer membrane"/>
    <property type="evidence" value="ECO:0007669"/>
    <property type="project" value="UniProtKB-SubCell"/>
</dbReference>
<gene>
    <name evidence="8" type="ORF">ECE50_011125</name>
</gene>
<keyword evidence="9" id="KW-1185">Reference proteome</keyword>
<keyword evidence="5" id="KW-0998">Cell outer membrane</keyword>
<evidence type="ECO:0000256" key="5">
    <source>
        <dbReference type="ARBA" id="ARBA00023237"/>
    </source>
</evidence>
<dbReference type="Gene3D" id="1.25.40.390">
    <property type="match status" value="1"/>
</dbReference>
<feature type="domain" description="RagB/SusD" evidence="6">
    <location>
        <begin position="328"/>
        <end position="458"/>
    </location>
</feature>
<dbReference type="InterPro" id="IPR011990">
    <property type="entry name" value="TPR-like_helical_dom_sf"/>
</dbReference>
<evidence type="ECO:0000256" key="4">
    <source>
        <dbReference type="ARBA" id="ARBA00023136"/>
    </source>
</evidence>
<dbReference type="InterPro" id="IPR012944">
    <property type="entry name" value="SusD_RagB_dom"/>
</dbReference>
<protein>
    <submittedName>
        <fullName evidence="8">RagB/SusD family nutrient uptake outer membrane protein</fullName>
    </submittedName>
</protein>
<evidence type="ECO:0000256" key="2">
    <source>
        <dbReference type="ARBA" id="ARBA00006275"/>
    </source>
</evidence>
<evidence type="ECO:0000313" key="9">
    <source>
        <dbReference type="Proteomes" id="UP000281028"/>
    </source>
</evidence>
<keyword evidence="3" id="KW-0732">Signal</keyword>
<reference evidence="8" key="1">
    <citation type="submission" date="2020-05" db="EMBL/GenBank/DDBJ databases">
        <title>Chitinophaga laudate sp. nov., isolated from a tropical peat swamp.</title>
        <authorList>
            <person name="Goh C.B.S."/>
            <person name="Lee M.S."/>
            <person name="Parimannan S."/>
            <person name="Pasbakhsh P."/>
            <person name="Yule C.M."/>
            <person name="Rajandas H."/>
            <person name="Loke S."/>
            <person name="Croft L."/>
            <person name="Tan J.B.L."/>
        </authorList>
    </citation>
    <scope>NUCLEOTIDE SEQUENCE</scope>
    <source>
        <strain evidence="8">Mgbs1</strain>
    </source>
</reference>
<dbReference type="SUPFAM" id="SSF48452">
    <property type="entry name" value="TPR-like"/>
    <property type="match status" value="1"/>
</dbReference>
<evidence type="ECO:0000256" key="3">
    <source>
        <dbReference type="ARBA" id="ARBA00022729"/>
    </source>
</evidence>
<comment type="similarity">
    <text evidence="2">Belongs to the SusD family.</text>
</comment>
<sequence>MIDAGAPVTSVNGANVFNSDATASALLTGVYARMSSSDLNISGGNAFTSLTLLPGLSADELILFNLSNIDLRLFYTNYLSNKVSSAFDFWSILYPYIYYANTAIEGLSNVQARVSSDVKKQLLGEARFIRAFCYFYLVNLYGDVPLIITTDYSKNAIVPRSPKSEVFQQIVKDLIEAEQMLSNDFLSANITTVTTDRVRPTKWAAIALLSRVYLYMGQYKEAELMSTEIIENIRLFGLDTLNGVFLKNSREAIWQLQPVGDGVNANTGAGRLFNLPPNGPDNVRFPVYLSHNITNSFETGDLRRIKWIDSVVSAGSGTVFYYPRKYKIGSVISSTQEFIMVLRLAEQYLIRAEARVRAGNIKRAAEDLNIIRNRAGLSDVKTNSAAGLLYAIRQERKVELFTEWGDRWLDMKRNGTIDAVMNLVSREKGGSWNTNFQLYPIIIRELSVNKNLLQNPGY</sequence>
<comment type="caution">
    <text evidence="8">The sequence shown here is derived from an EMBL/GenBank/DDBJ whole genome shotgun (WGS) entry which is preliminary data.</text>
</comment>
<dbReference type="AlphaFoldDB" id="A0A9Q5D8Y8"/>
<evidence type="ECO:0000259" key="7">
    <source>
        <dbReference type="Pfam" id="PF14322"/>
    </source>
</evidence>
<organism evidence="8 9">
    <name type="scientific">Chitinophaga solisilvae</name>
    <dbReference type="NCBI Taxonomy" id="1233460"/>
    <lineage>
        <taxon>Bacteria</taxon>
        <taxon>Pseudomonadati</taxon>
        <taxon>Bacteroidota</taxon>
        <taxon>Chitinophagia</taxon>
        <taxon>Chitinophagales</taxon>
        <taxon>Chitinophagaceae</taxon>
        <taxon>Chitinophaga</taxon>
    </lineage>
</organism>
<dbReference type="Proteomes" id="UP000281028">
    <property type="component" value="Unassembled WGS sequence"/>
</dbReference>
<evidence type="ECO:0000259" key="6">
    <source>
        <dbReference type="Pfam" id="PF07980"/>
    </source>
</evidence>
<dbReference type="CDD" id="cd08977">
    <property type="entry name" value="SusD"/>
    <property type="match status" value="1"/>
</dbReference>
<proteinExistence type="inferred from homology"/>
<comment type="subcellular location">
    <subcellularLocation>
        <location evidence="1">Cell outer membrane</location>
    </subcellularLocation>
</comment>
<dbReference type="Pfam" id="PF14322">
    <property type="entry name" value="SusD-like_3"/>
    <property type="match status" value="1"/>
</dbReference>
<name>A0A9Q5D8Y8_9BACT</name>
<accession>A0A9Q5D8Y8</accession>
<evidence type="ECO:0000313" key="8">
    <source>
        <dbReference type="EMBL" id="NSL87386.1"/>
    </source>
</evidence>
<dbReference type="InterPro" id="IPR033985">
    <property type="entry name" value="SusD-like_N"/>
</dbReference>
<dbReference type="Pfam" id="PF07980">
    <property type="entry name" value="SusD_RagB"/>
    <property type="match status" value="1"/>
</dbReference>
<keyword evidence="4" id="KW-0472">Membrane</keyword>